<evidence type="ECO:0008006" key="4">
    <source>
        <dbReference type="Google" id="ProtNLM"/>
    </source>
</evidence>
<dbReference type="Proteomes" id="UP001652641">
    <property type="component" value="Chromosome 16"/>
</dbReference>
<feature type="region of interest" description="Disordered" evidence="1">
    <location>
        <begin position="291"/>
        <end position="366"/>
    </location>
</feature>
<feature type="compositionally biased region" description="Pro residues" evidence="1">
    <location>
        <begin position="296"/>
        <end position="306"/>
    </location>
</feature>
<feature type="compositionally biased region" description="Low complexity" evidence="1">
    <location>
        <begin position="321"/>
        <end position="335"/>
    </location>
</feature>
<feature type="region of interest" description="Disordered" evidence="1">
    <location>
        <begin position="50"/>
        <end position="88"/>
    </location>
</feature>
<feature type="compositionally biased region" description="Gly residues" evidence="1">
    <location>
        <begin position="462"/>
        <end position="473"/>
    </location>
</feature>
<evidence type="ECO:0000313" key="2">
    <source>
        <dbReference type="Proteomes" id="UP001652641"/>
    </source>
</evidence>
<evidence type="ECO:0000313" key="3">
    <source>
        <dbReference type="RefSeq" id="XP_072598931.1"/>
    </source>
</evidence>
<feature type="compositionally biased region" description="Low complexity" evidence="1">
    <location>
        <begin position="499"/>
        <end position="516"/>
    </location>
</feature>
<sequence>MTVAATLSLANPEWIDPWNGLAVVLGETVRDGFSLSQTVTFLHGNSRYSLLPGEGRAPPPPVNSDLSRSNRGAHGSAQCREQDGGFDREQKTARSGRCCCSAEGTPGGHAPEIQGKLRSPRRASSRPVCPGVRSQAPGRARGRGGWGPRVPEPPRRGLHFLPPWSAPSSRLQSLGRGAPPPSCCRERGCEGLWPHVVCLGLGRKGRPGRRTLLARYRSPHLGSSCPQSALPIPALPARAGPPGLRVTSLCAVPRGSQESLPRCALQLGTSVLADPEEEHIFISQFPFWNPPRALQAPPPGPPSPRPPDFHPIRRPPHGKQRLPLGRPGARGPAPGVVCEWGEGRGRGGPEPREPDASSGELRDSEALLCAPSRRAAAAAAAAAAAGGRRDTRAGASRGWRGQAQAAGSGPSRLRTQCDWISKKNSLSSWLQSADRTRSEDRPLGRNLGAELSGLEKERGSRKGGGGGGGGGGEQSLEARRRSSTASAAASARGRRRRLSPAGGRTRRGGACVAVRRGPADFGQTLKGNPRRLLLLAAENAAPLRRSGRRRRPPSAPPARADESGAPGGRPAAGRRRRRRPRGAGTRAAAP</sequence>
<organism evidence="2 3">
    <name type="scientific">Vulpes vulpes</name>
    <name type="common">Red fox</name>
    <dbReference type="NCBI Taxonomy" id="9627"/>
    <lineage>
        <taxon>Eukaryota</taxon>
        <taxon>Metazoa</taxon>
        <taxon>Chordata</taxon>
        <taxon>Craniata</taxon>
        <taxon>Vertebrata</taxon>
        <taxon>Euteleostomi</taxon>
        <taxon>Mammalia</taxon>
        <taxon>Eutheria</taxon>
        <taxon>Laurasiatheria</taxon>
        <taxon>Carnivora</taxon>
        <taxon>Caniformia</taxon>
        <taxon>Canidae</taxon>
        <taxon>Vulpes</taxon>
    </lineage>
</organism>
<evidence type="ECO:0000256" key="1">
    <source>
        <dbReference type="SAM" id="MobiDB-lite"/>
    </source>
</evidence>
<feature type="region of interest" description="Disordered" evidence="1">
    <location>
        <begin position="380"/>
        <end position="590"/>
    </location>
</feature>
<feature type="compositionally biased region" description="Low complexity" evidence="1">
    <location>
        <begin position="530"/>
        <end position="544"/>
    </location>
</feature>
<proteinExistence type="predicted"/>
<reference evidence="3" key="1">
    <citation type="submission" date="2025-08" db="UniProtKB">
        <authorList>
            <consortium name="RefSeq"/>
        </authorList>
    </citation>
    <scope>IDENTIFICATION</scope>
    <source>
        <tissue evidence="3">Cell line</tissue>
    </source>
</reference>
<feature type="compositionally biased region" description="Basic and acidic residues" evidence="1">
    <location>
        <begin position="341"/>
        <end position="365"/>
    </location>
</feature>
<keyword evidence="2" id="KW-1185">Reference proteome</keyword>
<protein>
    <recommendedName>
        <fullName evidence="4">Collagen alpha-1(I) chain-like</fullName>
    </recommendedName>
</protein>
<feature type="compositionally biased region" description="Basic and acidic residues" evidence="1">
    <location>
        <begin position="434"/>
        <end position="443"/>
    </location>
</feature>
<dbReference type="RefSeq" id="XP_072598931.1">
    <property type="nucleotide sequence ID" value="XM_072742830.1"/>
</dbReference>
<feature type="compositionally biased region" description="Polar residues" evidence="1">
    <location>
        <begin position="422"/>
        <end position="433"/>
    </location>
</feature>
<name>A0ABM4Z8R5_VULVU</name>
<dbReference type="GeneID" id="112922796"/>
<gene>
    <name evidence="3" type="primary">LOC112922796</name>
</gene>
<feature type="region of interest" description="Disordered" evidence="1">
    <location>
        <begin position="104"/>
        <end position="156"/>
    </location>
</feature>
<feature type="compositionally biased region" description="Basic residues" evidence="1">
    <location>
        <begin position="572"/>
        <end position="581"/>
    </location>
</feature>
<accession>A0ABM4Z8R5</accession>